<proteinExistence type="inferred from homology"/>
<dbReference type="Gene3D" id="3.30.390.10">
    <property type="entry name" value="Enolase-like, N-terminal domain"/>
    <property type="match status" value="1"/>
</dbReference>
<keyword evidence="3" id="KW-0479">Metal-binding</keyword>
<dbReference type="GO" id="GO:0030976">
    <property type="term" value="F:thiamine pyrophosphate binding"/>
    <property type="evidence" value="ECO:0007669"/>
    <property type="project" value="InterPro"/>
</dbReference>
<dbReference type="SFLD" id="SFLDG00180">
    <property type="entry name" value="muconate_cycloisomerase"/>
    <property type="match status" value="1"/>
</dbReference>
<dbReference type="InterPro" id="IPR032264">
    <property type="entry name" value="MenD_middle"/>
</dbReference>
<dbReference type="Gene3D" id="3.20.20.120">
    <property type="entry name" value="Enolase-like C-terminal domain"/>
    <property type="match status" value="1"/>
</dbReference>
<dbReference type="CDD" id="cd07037">
    <property type="entry name" value="TPP_PYR_MenD"/>
    <property type="match status" value="1"/>
</dbReference>
<evidence type="ECO:0000256" key="8">
    <source>
        <dbReference type="SAM" id="MobiDB-lite"/>
    </source>
</evidence>
<dbReference type="GO" id="GO:0070204">
    <property type="term" value="F:2-succinyl-5-enolpyruvyl-6-hydroxy-3-cyclohexene-1-carboxylic-acid synthase activity"/>
    <property type="evidence" value="ECO:0007669"/>
    <property type="project" value="InterPro"/>
</dbReference>
<comment type="caution">
    <text evidence="10">The sequence shown here is derived from an EMBL/GenBank/DDBJ whole genome shotgun (WGS) entry which is preliminary data.</text>
</comment>
<evidence type="ECO:0000256" key="2">
    <source>
        <dbReference type="ARBA" id="ARBA00022679"/>
    </source>
</evidence>
<keyword evidence="7" id="KW-0456">Lyase</keyword>
<organism evidence="10 11">
    <name type="scientific">Pyrus ussuriensis x Pyrus communis</name>
    <dbReference type="NCBI Taxonomy" id="2448454"/>
    <lineage>
        <taxon>Eukaryota</taxon>
        <taxon>Viridiplantae</taxon>
        <taxon>Streptophyta</taxon>
        <taxon>Embryophyta</taxon>
        <taxon>Tracheophyta</taxon>
        <taxon>Spermatophyta</taxon>
        <taxon>Magnoliopsida</taxon>
        <taxon>eudicotyledons</taxon>
        <taxon>Gunneridae</taxon>
        <taxon>Pentapetalae</taxon>
        <taxon>rosids</taxon>
        <taxon>fabids</taxon>
        <taxon>Rosales</taxon>
        <taxon>Rosaceae</taxon>
        <taxon>Amygdaloideae</taxon>
        <taxon>Maleae</taxon>
        <taxon>Pyrus</taxon>
    </lineage>
</organism>
<reference evidence="10 11" key="1">
    <citation type="submission" date="2019-09" db="EMBL/GenBank/DDBJ databases">
        <authorList>
            <person name="Ou C."/>
        </authorList>
    </citation>
    <scope>NUCLEOTIDE SEQUENCE [LARGE SCALE GENOMIC DNA]</scope>
    <source>
        <strain evidence="10">S2</strain>
        <tissue evidence="10">Leaf</tissue>
    </source>
</reference>
<keyword evidence="4" id="KW-0460">Magnesium</keyword>
<dbReference type="PANTHER" id="PTHR42916:SF1">
    <property type="entry name" value="PROTEIN PHYLLO, CHLOROPLASTIC"/>
    <property type="match status" value="1"/>
</dbReference>
<dbReference type="SFLD" id="SFLDS00001">
    <property type="entry name" value="Enolase"/>
    <property type="match status" value="1"/>
</dbReference>
<feature type="domain" description="Mandelate racemase/muconate lactonizing enzyme C-terminal" evidence="9">
    <location>
        <begin position="1160"/>
        <end position="1256"/>
    </location>
</feature>
<dbReference type="InterPro" id="IPR012001">
    <property type="entry name" value="Thiamin_PyroP_enz_TPP-bd_dom"/>
</dbReference>
<evidence type="ECO:0000256" key="5">
    <source>
        <dbReference type="ARBA" id="ARBA00023052"/>
    </source>
</evidence>
<dbReference type="SUPFAM" id="SSF53474">
    <property type="entry name" value="alpha/beta-Hydrolases"/>
    <property type="match status" value="1"/>
</dbReference>
<keyword evidence="1" id="KW-0474">Menaquinone biosynthesis</keyword>
<evidence type="ECO:0000313" key="11">
    <source>
        <dbReference type="Proteomes" id="UP000327157"/>
    </source>
</evidence>
<reference evidence="10 11" key="3">
    <citation type="submission" date="2019-11" db="EMBL/GenBank/DDBJ databases">
        <title>A de novo genome assembly of a pear dwarfing rootstock.</title>
        <authorList>
            <person name="Wang F."/>
            <person name="Wang J."/>
            <person name="Li S."/>
            <person name="Zhang Y."/>
            <person name="Fang M."/>
            <person name="Ma L."/>
            <person name="Zhao Y."/>
            <person name="Jiang S."/>
        </authorList>
    </citation>
    <scope>NUCLEOTIDE SEQUENCE [LARGE SCALE GENOMIC DNA]</scope>
    <source>
        <strain evidence="10">S2</strain>
        <tissue evidence="10">Leaf</tissue>
    </source>
</reference>
<dbReference type="InterPro" id="IPR029058">
    <property type="entry name" value="AB_hydrolase_fold"/>
</dbReference>
<accession>A0A5N5HDW8</accession>
<dbReference type="InterPro" id="IPR029035">
    <property type="entry name" value="DHS-like_NAD/FAD-binding_dom"/>
</dbReference>
<dbReference type="Gene3D" id="3.40.50.1220">
    <property type="entry name" value="TPP-binding domain"/>
    <property type="match status" value="1"/>
</dbReference>
<dbReference type="InterPro" id="IPR018110">
    <property type="entry name" value="Mandel_Rmase/mucon_lact_enz_CS"/>
</dbReference>
<evidence type="ECO:0000256" key="3">
    <source>
        <dbReference type="ARBA" id="ARBA00022723"/>
    </source>
</evidence>
<dbReference type="GO" id="GO:0009234">
    <property type="term" value="P:menaquinone biosynthetic process"/>
    <property type="evidence" value="ECO:0007669"/>
    <property type="project" value="UniProtKB-KW"/>
</dbReference>
<dbReference type="InterPro" id="IPR013342">
    <property type="entry name" value="Mandelate_racemase_C"/>
</dbReference>
<dbReference type="HAMAP" id="MF_01660">
    <property type="entry name" value="MenH"/>
    <property type="match status" value="1"/>
</dbReference>
<dbReference type="InterPro" id="IPR000073">
    <property type="entry name" value="AB_hydrolase_1"/>
</dbReference>
<dbReference type="EMBL" id="SMOL01000160">
    <property type="protein sequence ID" value="KAB2624381.1"/>
    <property type="molecule type" value="Genomic_DNA"/>
</dbReference>
<keyword evidence="11" id="KW-1185">Reference proteome</keyword>
<dbReference type="NCBIfam" id="TIGR01927">
    <property type="entry name" value="menC_gam_Gplu"/>
    <property type="match status" value="1"/>
</dbReference>
<dbReference type="Proteomes" id="UP000327157">
    <property type="component" value="Chromosome 16"/>
</dbReference>
<evidence type="ECO:0000256" key="4">
    <source>
        <dbReference type="ARBA" id="ARBA00022842"/>
    </source>
</evidence>
<evidence type="ECO:0000256" key="1">
    <source>
        <dbReference type="ARBA" id="ARBA00022428"/>
    </source>
</evidence>
<dbReference type="Gene3D" id="3.40.50.970">
    <property type="match status" value="2"/>
</dbReference>
<evidence type="ECO:0000259" key="9">
    <source>
        <dbReference type="SMART" id="SM00922"/>
    </source>
</evidence>
<dbReference type="GO" id="GO:0070205">
    <property type="term" value="F:2-succinyl-6-hydroxy-2,4-cyclohexadiene-1-carboxylate synthase activity"/>
    <property type="evidence" value="ECO:0007669"/>
    <property type="project" value="InterPro"/>
</dbReference>
<dbReference type="SMART" id="SM00922">
    <property type="entry name" value="MR_MLE"/>
    <property type="match status" value="1"/>
</dbReference>
<dbReference type="SUPFAM" id="SSF52518">
    <property type="entry name" value="Thiamin diphosphate-binding fold (THDP-binding)"/>
    <property type="match status" value="2"/>
</dbReference>
<keyword evidence="5" id="KW-0786">Thiamine pyrophosphate</keyword>
<dbReference type="Pfam" id="PF00561">
    <property type="entry name" value="Abhydrolase_1"/>
    <property type="match status" value="1"/>
</dbReference>
<evidence type="ECO:0000313" key="10">
    <source>
        <dbReference type="EMBL" id="KAB2624381.1"/>
    </source>
</evidence>
<dbReference type="InterPro" id="IPR029065">
    <property type="entry name" value="Enolase_C-like"/>
</dbReference>
<dbReference type="InterPro" id="IPR029017">
    <property type="entry name" value="Enolase-like_N"/>
</dbReference>
<name>A0A5N5HDW8_9ROSA</name>
<dbReference type="Pfam" id="PF16582">
    <property type="entry name" value="TPP_enzyme_M_2"/>
    <property type="match status" value="1"/>
</dbReference>
<dbReference type="InterPro" id="IPR022485">
    <property type="entry name" value="SHCHC_synthase_MenH"/>
</dbReference>
<dbReference type="HAMAP" id="MF_01659">
    <property type="entry name" value="MenD"/>
    <property type="match status" value="1"/>
</dbReference>
<keyword evidence="6" id="KW-0464">Manganese</keyword>
<evidence type="ECO:0000256" key="6">
    <source>
        <dbReference type="ARBA" id="ARBA00023211"/>
    </source>
</evidence>
<gene>
    <name evidence="10" type="ORF">D8674_016041</name>
</gene>
<reference evidence="11" key="2">
    <citation type="submission" date="2019-10" db="EMBL/GenBank/DDBJ databases">
        <title>A de novo genome assembly of a pear dwarfing rootstock.</title>
        <authorList>
            <person name="Wang F."/>
            <person name="Wang J."/>
            <person name="Li S."/>
            <person name="Zhang Y."/>
            <person name="Fang M."/>
            <person name="Ma L."/>
            <person name="Zhao Y."/>
            <person name="Jiang S."/>
        </authorList>
    </citation>
    <scope>NUCLEOTIDE SEQUENCE [LARGE SCALE GENOMIC DNA]</scope>
</reference>
<dbReference type="SUPFAM" id="SSF51604">
    <property type="entry name" value="Enolase C-terminal domain-like"/>
    <property type="match status" value="1"/>
</dbReference>
<keyword evidence="2" id="KW-0808">Transferase</keyword>
<dbReference type="Gene3D" id="3.40.50.1820">
    <property type="entry name" value="alpha/beta hydrolase"/>
    <property type="match status" value="1"/>
</dbReference>
<dbReference type="PANTHER" id="PTHR42916">
    <property type="entry name" value="2-SUCCINYL-5-ENOLPYRUVYL-6-HYDROXY-3-CYCLOHEXENE-1-CARBOXYLATE SYNTHASE"/>
    <property type="match status" value="1"/>
</dbReference>
<dbReference type="Pfam" id="PF13378">
    <property type="entry name" value="MR_MLE_C"/>
    <property type="match status" value="1"/>
</dbReference>
<dbReference type="OrthoDB" id="8119704at2759"/>
<protein>
    <submittedName>
        <fullName evidence="10">Protein PHYLLO</fullName>
    </submittedName>
</protein>
<dbReference type="InterPro" id="IPR036849">
    <property type="entry name" value="Enolase-like_C_sf"/>
</dbReference>
<dbReference type="InterPro" id="IPR029061">
    <property type="entry name" value="THDP-binding"/>
</dbReference>
<feature type="region of interest" description="Disordered" evidence="8">
    <location>
        <begin position="1"/>
        <end position="36"/>
    </location>
</feature>
<dbReference type="PROSITE" id="PS00909">
    <property type="entry name" value="MR_MLE_2"/>
    <property type="match status" value="1"/>
</dbReference>
<dbReference type="NCBIfam" id="TIGR00173">
    <property type="entry name" value="menD"/>
    <property type="match status" value="1"/>
</dbReference>
<dbReference type="InterPro" id="IPR004433">
    <property type="entry name" value="MenaQ_synth_MenD"/>
</dbReference>
<dbReference type="GO" id="GO:0009063">
    <property type="term" value="P:amino acid catabolic process"/>
    <property type="evidence" value="ECO:0007669"/>
    <property type="project" value="InterPro"/>
</dbReference>
<dbReference type="SUPFAM" id="SSF54826">
    <property type="entry name" value="Enolase N-terminal domain-like"/>
    <property type="match status" value="1"/>
</dbReference>
<evidence type="ECO:0000256" key="7">
    <source>
        <dbReference type="ARBA" id="ARBA00023239"/>
    </source>
</evidence>
<sequence length="1720" mass="188991">MRVSMAESISTNVVDGNSLHGCSGNHSDFKQSNESGKTCMHVPRPMASMTPEGNALKMTNMFLSGRRADTLRENIGMQSQIMLVTKMARKAVAPMKGYPTKLTHPKIQLTTDIKLGPRSLSLPRTMPPSLPPPFPFFNPKSRHFRLPPNPNSKALGGVRFDGPAIEVGQVAEAEDGDLVIETGVTRTLPPALTLQQGLEKIREAVEELKLNPPSTCTGIHRFQVAVPPSAKALNWFCSQPETSAVYPLFFIGKDAENPSYKSLYANETRGVFGIGAAVHFAPSSSSSSVKRYLSNESTSVMAYGLVDINYDHESSFIKHEAGSYHFFVPQIELHEYEGASVLAATIAWSDSSPCTFVEAIHSFELCFNQASCHCWHTPKSSHSMNIRRTLGKLKLHEYGNVPLVYMNALSSSRKYVVANITTLKETPFSCQFCIKLSPTIAVSSNMLDHTNKMCYSVEDWANINSVWASLIIEECSRLGLTYFCVAPGSRSSPLAVAASTHPLITCMVCYDERSLAFHAVGYARGSQKPAVVITSSGTAVSNLLPAVVEASQDFVPLLLLTADRPAELHDAGANQAINQVNHFGSFVRFFFSLPAATDRISARMVLTTLDSAVHWATSSPCGPVHINCPFREPREYSPSKWMTSCLKGLDFWMSSTEPFTKYIKVQSAHTYDDGCGQMSEILNLIRGTNKGILLIGAIHSEDEMWAVLLLVKHLQWPVVADILSGLRLRKLLTSFPEIGDDLLFVDHLDHAILSDSVRSWINFDLIIQIGSRITSKRVAKMLEDCFPCSYILVDEHPFRHDPSHIVTHRIQSSIVEFSDCLCKAGLPCMSKEWSTYLQTLNVMVSRELSFQIYARDFLTEPQVASVISKALSAESALFIGNSMAIRDADMYGCGWSGCSHNIASMISKLQLPCHMIRVAGNRGASGIDGLLSTAVGFAVGCNKRVLCVIGDVSFLHDTNGLAIVNQSVMHLHVKTKVELEDALLTSQDKEVDCVIEVEGCIDANATFHSIPLCAPPTMVSVDDNETSFYREGFILTLYLEDGSIGFGEVSPLDIHRESLLDVEEQLRLLVHMMEGAKISCFLPLLKGSFSSWIWTNLGILPCTLLPSVRCGLEMAILNALATRQGSNLLGLLHPLKAEGGISERPMTVQICALVDSNRTPTQVADVVAALVEEGFTAVKLKVARQGSPLHDAAVIQAVRKKVGYQIQVRADANRNWTYKEAIQFGSLVKDCDLQYIEEPVQNEGDIVKFCEESGLPVALDETIDSIREHPLDKLVKYTHPGIVAIVIKPSVVGGFENAAIIAQWAQQHQKMAVVSAAFESGLGLSAYIQFCCYLNLKNSEICEMMNYELAPSIAHGLGTYRWLKEDVTTTPLKIGCNPVSGFVEASVADADQVLQKFQINGNVVHRNFTGEQVRVFQLTVDSKAFSYSIIVHEIGERYNENVFVFLHGFLGTGEDWIAMMKAISGCARCISIDLPGHGGTKIQNHGDNDAVQDSGLSIEVVADLLCEVIKQITPGKVTIVGYSMGARIALYMALRCTDKVNGAVVISGSPGLKDEVDRKIRRAKDDSRARFLIDHGLELFLDTWYSGELWNSLRVHPRFRQIVSSRLHHEDVQSLAKVLSGLSIGRQPPLWEDLKHCKTPLLLIVGEEDKKFKAIAKDMSCEIAGGTASGDGPPHDIYEIVEIPDCGHAAHLENPLPVISTLRRFLGRVNSNLIQNQKAI</sequence>
<feature type="compositionally biased region" description="Polar residues" evidence="8">
    <location>
        <begin position="24"/>
        <end position="36"/>
    </location>
</feature>
<dbReference type="Pfam" id="PF02776">
    <property type="entry name" value="TPP_enzyme_N"/>
    <property type="match status" value="1"/>
</dbReference>
<dbReference type="GO" id="GO:0046872">
    <property type="term" value="F:metal ion binding"/>
    <property type="evidence" value="ECO:0007669"/>
    <property type="project" value="UniProtKB-KW"/>
</dbReference>
<dbReference type="SUPFAM" id="SSF52467">
    <property type="entry name" value="DHS-like NAD/FAD-binding domain"/>
    <property type="match status" value="1"/>
</dbReference>
<dbReference type="SFLD" id="SFLDF00009">
    <property type="entry name" value="o-succinylbenzoate_synthase"/>
    <property type="match status" value="1"/>
</dbReference>